<comment type="caution">
    <text evidence="2">The sequence shown here is derived from an EMBL/GenBank/DDBJ whole genome shotgun (WGS) entry which is preliminary data.</text>
</comment>
<reference evidence="2 3" key="1">
    <citation type="journal article" date="2013" name="Genome Announc.">
        <title>Draft Genome Sequence of Amycolatopsis decaplanina Strain DSM 44594T.</title>
        <authorList>
            <person name="Kaur N."/>
            <person name="Kumar S."/>
            <person name="Bala M."/>
            <person name="Raghava G.P."/>
            <person name="Mayilraj S."/>
        </authorList>
    </citation>
    <scope>NUCLEOTIDE SEQUENCE [LARGE SCALE GENOMIC DNA]</scope>
    <source>
        <strain evidence="2 3">DSM 44594</strain>
    </source>
</reference>
<dbReference type="RefSeq" id="WP_007031490.1">
    <property type="nucleotide sequence ID" value="NZ_AOHO01000055.1"/>
</dbReference>
<dbReference type="Proteomes" id="UP000054226">
    <property type="component" value="Unassembled WGS sequence"/>
</dbReference>
<feature type="region of interest" description="Disordered" evidence="1">
    <location>
        <begin position="22"/>
        <end position="43"/>
    </location>
</feature>
<dbReference type="PATRIC" id="fig|1284240.4.peg.3693"/>
<sequence>MGNGGLVDFDFASVQNLINNTDSSQQDQLSAHRSHQGRDYDNISGGLAGTVMNAAMSKNQERSEIYDKVHAFAQTLVEKGNSAVNITGGSQADALQTFARQSFGDGGAIDGGINPQV</sequence>
<dbReference type="OrthoDB" id="9850189at2"/>
<accession>M2ZDT2</accession>
<keyword evidence="3" id="KW-1185">Reference proteome</keyword>
<evidence type="ECO:0000256" key="1">
    <source>
        <dbReference type="SAM" id="MobiDB-lite"/>
    </source>
</evidence>
<dbReference type="AlphaFoldDB" id="M2ZDT2"/>
<gene>
    <name evidence="2" type="ORF">H074_18183</name>
</gene>
<dbReference type="EMBL" id="AOHO01000055">
    <property type="protein sequence ID" value="EME58534.1"/>
    <property type="molecule type" value="Genomic_DNA"/>
</dbReference>
<feature type="compositionally biased region" description="Polar residues" evidence="1">
    <location>
        <begin position="22"/>
        <end position="31"/>
    </location>
</feature>
<evidence type="ECO:0000313" key="2">
    <source>
        <dbReference type="EMBL" id="EME58534.1"/>
    </source>
</evidence>
<protein>
    <submittedName>
        <fullName evidence="2">Uncharacterized protein</fullName>
    </submittedName>
</protein>
<proteinExistence type="predicted"/>
<organism evidence="2 3">
    <name type="scientific">Amycolatopsis decaplanina DSM 44594</name>
    <dbReference type="NCBI Taxonomy" id="1284240"/>
    <lineage>
        <taxon>Bacteria</taxon>
        <taxon>Bacillati</taxon>
        <taxon>Actinomycetota</taxon>
        <taxon>Actinomycetes</taxon>
        <taxon>Pseudonocardiales</taxon>
        <taxon>Pseudonocardiaceae</taxon>
        <taxon>Amycolatopsis</taxon>
    </lineage>
</organism>
<evidence type="ECO:0000313" key="3">
    <source>
        <dbReference type="Proteomes" id="UP000054226"/>
    </source>
</evidence>
<name>M2ZDT2_9PSEU</name>